<keyword evidence="3" id="KW-1185">Reference proteome</keyword>
<evidence type="ECO:0000259" key="1">
    <source>
        <dbReference type="SMART" id="SM00857"/>
    </source>
</evidence>
<proteinExistence type="predicted"/>
<dbReference type="PANTHER" id="PTHR30461:SF23">
    <property type="entry name" value="DNA RECOMBINASE-RELATED"/>
    <property type="match status" value="1"/>
</dbReference>
<accession>A0ABU6C5P2</accession>
<dbReference type="PANTHER" id="PTHR30461">
    <property type="entry name" value="DNA-INVERTASE FROM LAMBDOID PROPHAGE"/>
    <property type="match status" value="1"/>
</dbReference>
<dbReference type="Gene3D" id="3.40.50.1390">
    <property type="entry name" value="Resolvase, N-terminal catalytic domain"/>
    <property type="match status" value="1"/>
</dbReference>
<protein>
    <submittedName>
        <fullName evidence="2">Recombinase family protein</fullName>
    </submittedName>
</protein>
<comment type="caution">
    <text evidence="2">The sequence shown here is derived from an EMBL/GenBank/DDBJ whole genome shotgun (WGS) entry which is preliminary data.</text>
</comment>
<feature type="domain" description="Resolvase/invertase-type recombinase catalytic" evidence="1">
    <location>
        <begin position="43"/>
        <end position="203"/>
    </location>
</feature>
<reference evidence="2 3" key="1">
    <citation type="submission" date="2022-10" db="EMBL/GenBank/DDBJ databases">
        <authorList>
            <person name="Xie J."/>
            <person name="Shen N."/>
        </authorList>
    </citation>
    <scope>NUCLEOTIDE SEQUENCE [LARGE SCALE GENOMIC DNA]</scope>
    <source>
        <strain evidence="2 3">DSM 41681</strain>
    </source>
</reference>
<dbReference type="Pfam" id="PF07508">
    <property type="entry name" value="Recombinase"/>
    <property type="match status" value="1"/>
</dbReference>
<name>A0ABU6C5P2_9ACTN</name>
<dbReference type="SUPFAM" id="SSF53041">
    <property type="entry name" value="Resolvase-like"/>
    <property type="match status" value="1"/>
</dbReference>
<dbReference type="RefSeq" id="WP_324767031.1">
    <property type="nucleotide sequence ID" value="NZ_BAAATS010000002.1"/>
</dbReference>
<sequence>MLNSRSPSDPSRTFSRSYVTPTLRAHLDDGGSVAEWLAGRVPVASMARISADRLIGDGIGIERQHRANIRNAGLHECAVVMHYEDNNFSAAKQDVIRPAFAQMIKDITHGHEEETGIPLSGCIAVERERVYRLPQDFVALKDALIMVGDGVFIEDKTLLNLVGDDGPAGSGGPGHAGAAQAEIRTMSKRAVRSAADRAEEGAVYGGPRRFGWLGASKEPFRLGNKHKNLDEWPHLIEMIKQRNAGRSWRAITAHLNRQGVGTARGNRFTEQAVKGMVTNPA</sequence>
<dbReference type="Pfam" id="PF00239">
    <property type="entry name" value="Resolvase"/>
    <property type="match status" value="1"/>
</dbReference>
<dbReference type="Proteomes" id="UP001352223">
    <property type="component" value="Unassembled WGS sequence"/>
</dbReference>
<evidence type="ECO:0000313" key="3">
    <source>
        <dbReference type="Proteomes" id="UP001352223"/>
    </source>
</evidence>
<evidence type="ECO:0000313" key="2">
    <source>
        <dbReference type="EMBL" id="MEB3960025.1"/>
    </source>
</evidence>
<dbReference type="InterPro" id="IPR006119">
    <property type="entry name" value="Resolv_N"/>
</dbReference>
<dbReference type="InterPro" id="IPR050639">
    <property type="entry name" value="SSR_resolvase"/>
</dbReference>
<gene>
    <name evidence="2" type="ORF">OKJ48_07135</name>
</gene>
<dbReference type="SMART" id="SM00857">
    <property type="entry name" value="Resolvase"/>
    <property type="match status" value="1"/>
</dbReference>
<dbReference type="InterPro" id="IPR036162">
    <property type="entry name" value="Resolvase-like_N_sf"/>
</dbReference>
<dbReference type="InterPro" id="IPR011109">
    <property type="entry name" value="DNA_bind_recombinase_dom"/>
</dbReference>
<dbReference type="EMBL" id="JAOZYB010000035">
    <property type="protein sequence ID" value="MEB3960025.1"/>
    <property type="molecule type" value="Genomic_DNA"/>
</dbReference>
<organism evidence="2 3">
    <name type="scientific">Streptomyces kunmingensis</name>
    <dbReference type="NCBI Taxonomy" id="68225"/>
    <lineage>
        <taxon>Bacteria</taxon>
        <taxon>Bacillati</taxon>
        <taxon>Actinomycetota</taxon>
        <taxon>Actinomycetes</taxon>
        <taxon>Kitasatosporales</taxon>
        <taxon>Streptomycetaceae</taxon>
        <taxon>Streptomyces</taxon>
    </lineage>
</organism>